<dbReference type="EMBL" id="BAAAZW010000001">
    <property type="protein sequence ID" value="GAA3948807.1"/>
    <property type="molecule type" value="Genomic_DNA"/>
</dbReference>
<evidence type="ECO:0000256" key="1">
    <source>
        <dbReference type="SAM" id="MobiDB-lite"/>
    </source>
</evidence>
<name>A0ABP7NL96_9ACTN</name>
<keyword evidence="3" id="KW-1185">Reference proteome</keyword>
<reference evidence="3" key="1">
    <citation type="journal article" date="2019" name="Int. J. Syst. Evol. Microbiol.">
        <title>The Global Catalogue of Microorganisms (GCM) 10K type strain sequencing project: providing services to taxonomists for standard genome sequencing and annotation.</title>
        <authorList>
            <consortium name="The Broad Institute Genomics Platform"/>
            <consortium name="The Broad Institute Genome Sequencing Center for Infectious Disease"/>
            <person name="Wu L."/>
            <person name="Ma J."/>
        </authorList>
    </citation>
    <scope>NUCLEOTIDE SEQUENCE [LARGE SCALE GENOMIC DNA]</scope>
    <source>
        <strain evidence="3">JCM 16923</strain>
    </source>
</reference>
<dbReference type="RefSeq" id="WP_344779811.1">
    <property type="nucleotide sequence ID" value="NZ_BAAAZW010000001.1"/>
</dbReference>
<proteinExistence type="predicted"/>
<gene>
    <name evidence="2" type="ORF">GCM10022231_02710</name>
</gene>
<comment type="caution">
    <text evidence="2">The sequence shown here is derived from an EMBL/GenBank/DDBJ whole genome shotgun (WGS) entry which is preliminary data.</text>
</comment>
<evidence type="ECO:0000313" key="3">
    <source>
        <dbReference type="Proteomes" id="UP001418444"/>
    </source>
</evidence>
<feature type="region of interest" description="Disordered" evidence="1">
    <location>
        <begin position="98"/>
        <end position="117"/>
    </location>
</feature>
<accession>A0ABP7NL96</accession>
<protein>
    <recommendedName>
        <fullName evidence="4">Asp23/Gls24 family envelope stress response protein</fullName>
    </recommendedName>
</protein>
<dbReference type="Proteomes" id="UP001418444">
    <property type="component" value="Unassembled WGS sequence"/>
</dbReference>
<sequence>MTIDTSGTAAEAAEPLAAQIARAVLAVPGVVDLDGGMFGEVATYLPGERVAGVQLSDTEGSVHIVVDLAHDLREVAAAAGAVASELSGVPIAVTVEDVTPARPQPQPETAGSEGDGE</sequence>
<organism evidence="2 3">
    <name type="scientific">Gordonia caeni</name>
    <dbReference type="NCBI Taxonomy" id="1007097"/>
    <lineage>
        <taxon>Bacteria</taxon>
        <taxon>Bacillati</taxon>
        <taxon>Actinomycetota</taxon>
        <taxon>Actinomycetes</taxon>
        <taxon>Mycobacteriales</taxon>
        <taxon>Gordoniaceae</taxon>
        <taxon>Gordonia</taxon>
    </lineage>
</organism>
<evidence type="ECO:0008006" key="4">
    <source>
        <dbReference type="Google" id="ProtNLM"/>
    </source>
</evidence>
<evidence type="ECO:0000313" key="2">
    <source>
        <dbReference type="EMBL" id="GAA3948807.1"/>
    </source>
</evidence>